<evidence type="ECO:0000313" key="2">
    <source>
        <dbReference type="EMBL" id="KAH7040199.1"/>
    </source>
</evidence>
<name>A0A9P9BZK0_9PEZI</name>
<dbReference type="AlphaFoldDB" id="A0A9P9BZK0"/>
<dbReference type="EMBL" id="JAGTJQ010000001">
    <property type="protein sequence ID" value="KAH7040199.1"/>
    <property type="molecule type" value="Genomic_DNA"/>
</dbReference>
<dbReference type="RefSeq" id="XP_046018254.1">
    <property type="nucleotide sequence ID" value="XM_046152222.1"/>
</dbReference>
<comment type="caution">
    <text evidence="2">The sequence shown here is derived from an EMBL/GenBank/DDBJ whole genome shotgun (WGS) entry which is preliminary data.</text>
</comment>
<reference evidence="2" key="1">
    <citation type="journal article" date="2021" name="Nat. Commun.">
        <title>Genetic determinants of endophytism in the Arabidopsis root mycobiome.</title>
        <authorList>
            <person name="Mesny F."/>
            <person name="Miyauchi S."/>
            <person name="Thiergart T."/>
            <person name="Pickel B."/>
            <person name="Atanasova L."/>
            <person name="Karlsson M."/>
            <person name="Huettel B."/>
            <person name="Barry K.W."/>
            <person name="Haridas S."/>
            <person name="Chen C."/>
            <person name="Bauer D."/>
            <person name="Andreopoulos W."/>
            <person name="Pangilinan J."/>
            <person name="LaButti K."/>
            <person name="Riley R."/>
            <person name="Lipzen A."/>
            <person name="Clum A."/>
            <person name="Drula E."/>
            <person name="Henrissat B."/>
            <person name="Kohler A."/>
            <person name="Grigoriev I.V."/>
            <person name="Martin F.M."/>
            <person name="Hacquard S."/>
        </authorList>
    </citation>
    <scope>NUCLEOTIDE SEQUENCE</scope>
    <source>
        <strain evidence="2">MPI-CAGE-CH-0230</strain>
    </source>
</reference>
<feature type="compositionally biased region" description="Polar residues" evidence="1">
    <location>
        <begin position="42"/>
        <end position="52"/>
    </location>
</feature>
<feature type="compositionally biased region" description="Polar residues" evidence="1">
    <location>
        <begin position="64"/>
        <end position="73"/>
    </location>
</feature>
<proteinExistence type="predicted"/>
<evidence type="ECO:0000313" key="3">
    <source>
        <dbReference type="Proteomes" id="UP000756346"/>
    </source>
</evidence>
<gene>
    <name evidence="2" type="ORF">B0I36DRAFT_310168</name>
</gene>
<accession>A0A9P9BZK0</accession>
<protein>
    <submittedName>
        <fullName evidence="2">Uncharacterized protein</fullName>
    </submittedName>
</protein>
<dbReference type="Proteomes" id="UP000756346">
    <property type="component" value="Unassembled WGS sequence"/>
</dbReference>
<feature type="region of interest" description="Disordered" evidence="1">
    <location>
        <begin position="1"/>
        <end position="82"/>
    </location>
</feature>
<organism evidence="2 3">
    <name type="scientific">Microdochium trichocladiopsis</name>
    <dbReference type="NCBI Taxonomy" id="1682393"/>
    <lineage>
        <taxon>Eukaryota</taxon>
        <taxon>Fungi</taxon>
        <taxon>Dikarya</taxon>
        <taxon>Ascomycota</taxon>
        <taxon>Pezizomycotina</taxon>
        <taxon>Sordariomycetes</taxon>
        <taxon>Xylariomycetidae</taxon>
        <taxon>Xylariales</taxon>
        <taxon>Microdochiaceae</taxon>
        <taxon>Microdochium</taxon>
    </lineage>
</organism>
<dbReference type="GeneID" id="70181768"/>
<evidence type="ECO:0000256" key="1">
    <source>
        <dbReference type="SAM" id="MobiDB-lite"/>
    </source>
</evidence>
<keyword evidence="3" id="KW-1185">Reference proteome</keyword>
<sequence length="184" mass="21009">MTNTPAEVHERRKGLQPRCDDESSTTRATTRRKRQYEDKMKTLTSSYTSTRSMGGAMQKPKKVSFSTFGNSPSLRRGRQARQPDGVLDRCGEQCSIRLCETRNGLHIRSCGGIMMMLMLMPVLSTQYGRILARARPCWLEGSGWEHHRLDVHIFSSSLKEVSYGEIHRVRMRSCGEIVLHLHVL</sequence>